<evidence type="ECO:0000313" key="3">
    <source>
        <dbReference type="Proteomes" id="UP000791080"/>
    </source>
</evidence>
<accession>A0ABT1JMW6</accession>
<evidence type="ECO:0000313" key="2">
    <source>
        <dbReference type="EMBL" id="MCP2333880.1"/>
    </source>
</evidence>
<protein>
    <submittedName>
        <fullName evidence="2">Uncharacterized protein</fullName>
    </submittedName>
</protein>
<evidence type="ECO:0000256" key="1">
    <source>
        <dbReference type="SAM" id="Phobius"/>
    </source>
</evidence>
<dbReference type="RefSeq" id="WP_035292186.1">
    <property type="nucleotide sequence ID" value="NZ_AUBJ02000001.1"/>
</dbReference>
<feature type="transmembrane region" description="Helical" evidence="1">
    <location>
        <begin position="98"/>
        <end position="119"/>
    </location>
</feature>
<sequence length="173" mass="17375">MTDDAGGRLPETRTFEPPPVAPGPVRLFAGVLSSVLLSSLLVTTLVGVVPHEASAATTVGAFWTAWSVFALVLAALLLPSALLLGWPLGVLTARWGPLAASLAFAALGAVVGVVLLFVLDAVDTDVLGGVVVALLGGVSGFVGRLLSDVVSRTRGLMVALSVLLGALVVSAAL</sequence>
<proteinExistence type="predicted"/>
<feature type="transmembrane region" description="Helical" evidence="1">
    <location>
        <begin position="126"/>
        <end position="147"/>
    </location>
</feature>
<organism evidence="2 3">
    <name type="scientific">Actinoalloteichus caeruleus DSM 43889</name>
    <dbReference type="NCBI Taxonomy" id="1120930"/>
    <lineage>
        <taxon>Bacteria</taxon>
        <taxon>Bacillati</taxon>
        <taxon>Actinomycetota</taxon>
        <taxon>Actinomycetes</taxon>
        <taxon>Pseudonocardiales</taxon>
        <taxon>Pseudonocardiaceae</taxon>
        <taxon>Actinoalloteichus</taxon>
        <taxon>Actinoalloteichus cyanogriseus</taxon>
    </lineage>
</organism>
<dbReference type="EMBL" id="AUBJ02000001">
    <property type="protein sequence ID" value="MCP2333880.1"/>
    <property type="molecule type" value="Genomic_DNA"/>
</dbReference>
<feature type="transmembrane region" description="Helical" evidence="1">
    <location>
        <begin position="27"/>
        <end position="49"/>
    </location>
</feature>
<name>A0ABT1JMW6_ACTCY</name>
<keyword evidence="1" id="KW-0812">Transmembrane</keyword>
<feature type="transmembrane region" description="Helical" evidence="1">
    <location>
        <begin position="61"/>
        <end position="86"/>
    </location>
</feature>
<feature type="transmembrane region" description="Helical" evidence="1">
    <location>
        <begin position="153"/>
        <end position="172"/>
    </location>
</feature>
<gene>
    <name evidence="2" type="ORF">G443_004150</name>
</gene>
<keyword evidence="3" id="KW-1185">Reference proteome</keyword>
<reference evidence="2 3" key="1">
    <citation type="submission" date="2022-06" db="EMBL/GenBank/DDBJ databases">
        <title>Genomic Encyclopedia of Type Strains, Phase I: the one thousand microbial genomes (KMG-I) project.</title>
        <authorList>
            <person name="Kyrpides N."/>
        </authorList>
    </citation>
    <scope>NUCLEOTIDE SEQUENCE [LARGE SCALE GENOMIC DNA]</scope>
    <source>
        <strain evidence="2 3">DSM 43889</strain>
    </source>
</reference>
<keyword evidence="1" id="KW-0472">Membrane</keyword>
<comment type="caution">
    <text evidence="2">The sequence shown here is derived from an EMBL/GenBank/DDBJ whole genome shotgun (WGS) entry which is preliminary data.</text>
</comment>
<keyword evidence="1" id="KW-1133">Transmembrane helix</keyword>
<dbReference type="Proteomes" id="UP000791080">
    <property type="component" value="Unassembled WGS sequence"/>
</dbReference>